<dbReference type="InterPro" id="IPR051533">
    <property type="entry name" value="WaaL-like"/>
</dbReference>
<evidence type="ECO:0000256" key="3">
    <source>
        <dbReference type="ARBA" id="ARBA00022989"/>
    </source>
</evidence>
<reference evidence="7 8" key="1">
    <citation type="journal article" date="2019" name="Int. J. Syst. Evol. Microbiol.">
        <title>The Global Catalogue of Microorganisms (GCM) 10K type strain sequencing project: providing services to taxonomists for standard genome sequencing and annotation.</title>
        <authorList>
            <consortium name="The Broad Institute Genomics Platform"/>
            <consortium name="The Broad Institute Genome Sequencing Center for Infectious Disease"/>
            <person name="Wu L."/>
            <person name="Ma J."/>
        </authorList>
    </citation>
    <scope>NUCLEOTIDE SEQUENCE [LARGE SCALE GENOMIC DNA]</scope>
    <source>
        <strain evidence="7 8">JCM 15115</strain>
    </source>
</reference>
<dbReference type="InterPro" id="IPR007016">
    <property type="entry name" value="O-antigen_ligase-rel_domated"/>
</dbReference>
<comment type="subcellular location">
    <subcellularLocation>
        <location evidence="1">Membrane</location>
        <topology evidence="1">Multi-pass membrane protein</topology>
    </subcellularLocation>
</comment>
<feature type="transmembrane region" description="Helical" evidence="5">
    <location>
        <begin position="58"/>
        <end position="78"/>
    </location>
</feature>
<feature type="transmembrane region" description="Helical" evidence="5">
    <location>
        <begin position="222"/>
        <end position="243"/>
    </location>
</feature>
<evidence type="ECO:0000256" key="1">
    <source>
        <dbReference type="ARBA" id="ARBA00004141"/>
    </source>
</evidence>
<feature type="transmembrane region" description="Helical" evidence="5">
    <location>
        <begin position="358"/>
        <end position="374"/>
    </location>
</feature>
<feature type="transmembrane region" description="Helical" evidence="5">
    <location>
        <begin position="179"/>
        <end position="210"/>
    </location>
</feature>
<feature type="transmembrane region" description="Helical" evidence="5">
    <location>
        <begin position="90"/>
        <end position="109"/>
    </location>
</feature>
<dbReference type="Proteomes" id="UP001424441">
    <property type="component" value="Unassembled WGS sequence"/>
</dbReference>
<accession>A0ABN1FJF4</accession>
<evidence type="ECO:0000256" key="2">
    <source>
        <dbReference type="ARBA" id="ARBA00022692"/>
    </source>
</evidence>
<dbReference type="Pfam" id="PF04932">
    <property type="entry name" value="Wzy_C"/>
    <property type="match status" value="1"/>
</dbReference>
<dbReference type="PANTHER" id="PTHR37422:SF13">
    <property type="entry name" value="LIPOPOLYSACCHARIDE BIOSYNTHESIS PROTEIN PA4999-RELATED"/>
    <property type="match status" value="1"/>
</dbReference>
<name>A0ABN1FJF4_9HYPH</name>
<feature type="transmembrane region" description="Helical" evidence="5">
    <location>
        <begin position="149"/>
        <end position="167"/>
    </location>
</feature>
<keyword evidence="4 5" id="KW-0472">Membrane</keyword>
<keyword evidence="3 5" id="KW-1133">Transmembrane helix</keyword>
<protein>
    <recommendedName>
        <fullName evidence="6">O-antigen ligase-related domain-containing protein</fullName>
    </recommendedName>
</protein>
<feature type="domain" description="O-antigen ligase-related" evidence="6">
    <location>
        <begin position="180"/>
        <end position="335"/>
    </location>
</feature>
<keyword evidence="2 5" id="KW-0812">Transmembrane</keyword>
<sequence length="409" mass="44991">MTFLYKSFLKRRKIDPWVLAVGGAAMPVRIGLGPLAVFLFSCIGIYLTAFRHKSTKPFVGLFMLFLVLYCLWTLGLMVWRDQLAINNRHIGYTLLLLLYSFVGAGMVLVRDPLRFYVLGSRVGIFLSGIFALFMSLYSGARVGVGGNEAVFSFVAAVGAVSATLPIQNAPRFLRNGPQWLALGLLAVIVSETRAILVVLPLILLVEIIAYVRKLSWQKQGGVYAVLAAFIAAMLVVGPIGKVIETRFAAMLNYYETGDATVWSDKVSADIRIAMWRGAIETIKENPLTGVGSIHKVEIVQSHLGDERELLDGFIHVHNVVFDELLNGGLIGFLLLTAAFMSVFVQLWKTAPDCGTKRVLSYFAIVTIAYGMLHAPLVHETTIAVIMLFLGVLNAARVKRVIYKPHLNAA</sequence>
<dbReference type="PANTHER" id="PTHR37422">
    <property type="entry name" value="TEICHURONIC ACID BIOSYNTHESIS PROTEIN TUAE"/>
    <property type="match status" value="1"/>
</dbReference>
<keyword evidence="8" id="KW-1185">Reference proteome</keyword>
<organism evidence="7 8">
    <name type="scientific">Paenochrobactrum glaciei</name>
    <dbReference type="NCBI Taxonomy" id="486407"/>
    <lineage>
        <taxon>Bacteria</taxon>
        <taxon>Pseudomonadati</taxon>
        <taxon>Pseudomonadota</taxon>
        <taxon>Alphaproteobacteria</taxon>
        <taxon>Hyphomicrobiales</taxon>
        <taxon>Brucellaceae</taxon>
        <taxon>Paenochrobactrum</taxon>
    </lineage>
</organism>
<comment type="caution">
    <text evidence="7">The sequence shown here is derived from an EMBL/GenBank/DDBJ whole genome shotgun (WGS) entry which is preliminary data.</text>
</comment>
<dbReference type="EMBL" id="BAAADE010000001">
    <property type="protein sequence ID" value="GAA0592014.1"/>
    <property type="molecule type" value="Genomic_DNA"/>
</dbReference>
<evidence type="ECO:0000259" key="6">
    <source>
        <dbReference type="Pfam" id="PF04932"/>
    </source>
</evidence>
<feature type="transmembrane region" description="Helical" evidence="5">
    <location>
        <begin position="115"/>
        <end position="137"/>
    </location>
</feature>
<evidence type="ECO:0000313" key="7">
    <source>
        <dbReference type="EMBL" id="GAA0592014.1"/>
    </source>
</evidence>
<gene>
    <name evidence="7" type="ORF">GCM10008943_03800</name>
</gene>
<proteinExistence type="predicted"/>
<evidence type="ECO:0000256" key="5">
    <source>
        <dbReference type="SAM" id="Phobius"/>
    </source>
</evidence>
<feature type="transmembrane region" description="Helical" evidence="5">
    <location>
        <begin position="21"/>
        <end position="46"/>
    </location>
</feature>
<feature type="transmembrane region" description="Helical" evidence="5">
    <location>
        <begin position="324"/>
        <end position="346"/>
    </location>
</feature>
<evidence type="ECO:0000313" key="8">
    <source>
        <dbReference type="Proteomes" id="UP001424441"/>
    </source>
</evidence>
<dbReference type="RefSeq" id="WP_343800574.1">
    <property type="nucleotide sequence ID" value="NZ_BAAADE010000001.1"/>
</dbReference>
<evidence type="ECO:0000256" key="4">
    <source>
        <dbReference type="ARBA" id="ARBA00023136"/>
    </source>
</evidence>